<gene>
    <name evidence="3" type="ORF">GCM10007390_49060</name>
</gene>
<evidence type="ECO:0000259" key="1">
    <source>
        <dbReference type="Pfam" id="PF12991"/>
    </source>
</evidence>
<evidence type="ECO:0000259" key="2">
    <source>
        <dbReference type="Pfam" id="PF19044"/>
    </source>
</evidence>
<keyword evidence="4" id="KW-1185">Reference proteome</keyword>
<dbReference type="Proteomes" id="UP000598271">
    <property type="component" value="Unassembled WGS sequence"/>
</dbReference>
<proteinExistence type="predicted"/>
<dbReference type="Pfam" id="PF12991">
    <property type="entry name" value="DUF3875"/>
    <property type="match status" value="1"/>
</dbReference>
<dbReference type="EMBL" id="BMXF01000008">
    <property type="protein sequence ID" value="GHB87387.1"/>
    <property type="molecule type" value="Genomic_DNA"/>
</dbReference>
<feature type="domain" description="TraG N-terminal Bacteroidetes" evidence="1">
    <location>
        <begin position="1"/>
        <end position="49"/>
    </location>
</feature>
<evidence type="ECO:0000313" key="3">
    <source>
        <dbReference type="EMBL" id="GHB87387.1"/>
    </source>
</evidence>
<dbReference type="Gene3D" id="1.10.8.730">
    <property type="match status" value="1"/>
</dbReference>
<dbReference type="NCBIfam" id="TIGR03783">
    <property type="entry name" value="Bac_Flav_CT_G"/>
    <property type="match status" value="1"/>
</dbReference>
<dbReference type="PANTHER" id="PTHR38467:SF1">
    <property type="entry name" value="CONJUGATIVE TRANSFER: ASSEMBLY"/>
    <property type="match status" value="1"/>
</dbReference>
<dbReference type="InterPro" id="IPR053155">
    <property type="entry name" value="F-pilin_assembly_TraC"/>
</dbReference>
<dbReference type="Gene3D" id="3.40.50.300">
    <property type="entry name" value="P-loop containing nucleotide triphosphate hydrolases"/>
    <property type="match status" value="1"/>
</dbReference>
<name>A0A8J3GCX9_9BACT</name>
<dbReference type="Pfam" id="PF19044">
    <property type="entry name" value="P-loop_TraG"/>
    <property type="match status" value="1"/>
</dbReference>
<sequence length="831" mass="95180">MKAKNIADIFPILSIDDDGLIVTKNADLCVAFAIDYPEVFVQSENSYETALDSLYQAVKNLGEGYMVHKQDFFIEDSYQPDYSYIQDNDFVLGQNEKNFQDRPFLNHKGYVYVILPASDPTKRASTASSLFKRMSVPKALVKGKTLSSFREKVKGFHSTVNQSRVMRVRKLDRNQIVGSRDTVGLLDEYFTLSFEDKNLYDISSQDGQFRVGNQASYTFVVNELDQYPQELQPIVSFRDYTTDRTRMPASYGLNFGLNLRVNHVYNQVLYIPKQQEMAARMQGEIKRHFAFSAYSRDNTFSVQQKTDFLDTLKGEATLAVLAHYNIQTFSNSSEQLEEQKDIVSAAIQSTGFISKVATTYGEQLFWSCIPGNTAELGNDMLATVFLDNAVALWNLETDYKQSPYQNSGILMTDRFGSPRLVDIFHQPMRDNLISNRNFVVVGPSGSGKSFTMNNMLYYLLSSRAHVTIVDIGHSYKRMGEIMGARYITHSESEPIRLNPFYFKVDEYGFDRGKVSELKEEFKQVITQVLFILFKKDGDTISKAEEVTIFNMVTEYYNYLDRHRNIRPCFNSFYEYAKDIYPEHFEKTGGRNGVEFDLDAFYYVLRPFYKGGQYDYLLNAEDDIDYSEEPFVIYELDNIKDHPILLPVVTLMITNTYVTKLFGLRGVLKILVIEEAWRAVSSDFFATFLLWAFKTARKHFGAIGVVTQEIEDLLKSPIIKDAIVQNTDVKILMDLSRYLQQAEDVLKLFKINQANLPQIFSINKSMVGNDRGPFRELALILGNTCKVYGVEVSKYGAALFTTEPTEVDEIKRLAAEKEISQKDAALEWAESQ</sequence>
<protein>
    <submittedName>
        <fullName evidence="3">Transposase</fullName>
    </submittedName>
</protein>
<dbReference type="RefSeq" id="WP_189568623.1">
    <property type="nucleotide sequence ID" value="NZ_BMXF01000008.1"/>
</dbReference>
<dbReference type="InterPro" id="IPR022509">
    <property type="entry name" value="Conjugation_ATPase_TraG"/>
</dbReference>
<dbReference type="InterPro" id="IPR027417">
    <property type="entry name" value="P-loop_NTPase"/>
</dbReference>
<reference evidence="3 4" key="1">
    <citation type="journal article" date="2014" name="Int. J. Syst. Evol. Microbiol.">
        <title>Complete genome sequence of Corynebacterium casei LMG S-19264T (=DSM 44701T), isolated from a smear-ripened cheese.</title>
        <authorList>
            <consortium name="US DOE Joint Genome Institute (JGI-PGF)"/>
            <person name="Walter F."/>
            <person name="Albersmeier A."/>
            <person name="Kalinowski J."/>
            <person name="Ruckert C."/>
        </authorList>
    </citation>
    <scope>NUCLEOTIDE SEQUENCE [LARGE SCALE GENOMIC DNA]</scope>
    <source>
        <strain evidence="3 4">KCTC 12866</strain>
    </source>
</reference>
<dbReference type="InterPro" id="IPR043964">
    <property type="entry name" value="P-loop_TraG"/>
</dbReference>
<accession>A0A8J3GCX9</accession>
<organism evidence="3 4">
    <name type="scientific">Persicitalea jodogahamensis</name>
    <dbReference type="NCBI Taxonomy" id="402147"/>
    <lineage>
        <taxon>Bacteria</taxon>
        <taxon>Pseudomonadati</taxon>
        <taxon>Bacteroidota</taxon>
        <taxon>Cytophagia</taxon>
        <taxon>Cytophagales</taxon>
        <taxon>Spirosomataceae</taxon>
        <taxon>Persicitalea</taxon>
    </lineage>
</organism>
<dbReference type="SUPFAM" id="SSF52540">
    <property type="entry name" value="P-loop containing nucleoside triphosphate hydrolases"/>
    <property type="match status" value="1"/>
</dbReference>
<dbReference type="AlphaFoldDB" id="A0A8J3GCX9"/>
<evidence type="ECO:0000313" key="4">
    <source>
        <dbReference type="Proteomes" id="UP000598271"/>
    </source>
</evidence>
<feature type="domain" description="TraG P-loop" evidence="2">
    <location>
        <begin position="408"/>
        <end position="822"/>
    </location>
</feature>
<dbReference type="PANTHER" id="PTHR38467">
    <property type="match status" value="1"/>
</dbReference>
<dbReference type="InterPro" id="IPR024451">
    <property type="entry name" value="TraG_N_Bacteroidetes"/>
</dbReference>
<comment type="caution">
    <text evidence="3">The sequence shown here is derived from an EMBL/GenBank/DDBJ whole genome shotgun (WGS) entry which is preliminary data.</text>
</comment>